<evidence type="ECO:0000313" key="1">
    <source>
        <dbReference type="EMBL" id="KAH9331775.1"/>
    </source>
</evidence>
<feature type="non-terminal residue" evidence="1">
    <location>
        <position position="1"/>
    </location>
</feature>
<dbReference type="Proteomes" id="UP000824469">
    <property type="component" value="Unassembled WGS sequence"/>
</dbReference>
<protein>
    <submittedName>
        <fullName evidence="1">Uncharacterized protein</fullName>
    </submittedName>
</protein>
<dbReference type="AlphaFoldDB" id="A0AA38LR14"/>
<comment type="caution">
    <text evidence="1">The sequence shown here is derived from an EMBL/GenBank/DDBJ whole genome shotgun (WGS) entry which is preliminary data.</text>
</comment>
<sequence>GTVDVTSATEVTNTEVIVGIGPNCETTGGKVDVGSMEPNGDDAGVVARVGGIDTGM</sequence>
<feature type="non-terminal residue" evidence="1">
    <location>
        <position position="56"/>
    </location>
</feature>
<keyword evidence="2" id="KW-1185">Reference proteome</keyword>
<proteinExistence type="predicted"/>
<evidence type="ECO:0000313" key="2">
    <source>
        <dbReference type="Proteomes" id="UP000824469"/>
    </source>
</evidence>
<dbReference type="EMBL" id="JAHRHJ020000001">
    <property type="protein sequence ID" value="KAH9331775.1"/>
    <property type="molecule type" value="Genomic_DNA"/>
</dbReference>
<gene>
    <name evidence="1" type="ORF">KI387_003883</name>
</gene>
<accession>A0AA38LR14</accession>
<name>A0AA38LR14_TAXCH</name>
<reference evidence="1 2" key="1">
    <citation type="journal article" date="2021" name="Nat. Plants">
        <title>The Taxus genome provides insights into paclitaxel biosynthesis.</title>
        <authorList>
            <person name="Xiong X."/>
            <person name="Gou J."/>
            <person name="Liao Q."/>
            <person name="Li Y."/>
            <person name="Zhou Q."/>
            <person name="Bi G."/>
            <person name="Li C."/>
            <person name="Du R."/>
            <person name="Wang X."/>
            <person name="Sun T."/>
            <person name="Guo L."/>
            <person name="Liang H."/>
            <person name="Lu P."/>
            <person name="Wu Y."/>
            <person name="Zhang Z."/>
            <person name="Ro D.K."/>
            <person name="Shang Y."/>
            <person name="Huang S."/>
            <person name="Yan J."/>
        </authorList>
    </citation>
    <scope>NUCLEOTIDE SEQUENCE [LARGE SCALE GENOMIC DNA]</scope>
    <source>
        <strain evidence="1">Ta-2019</strain>
    </source>
</reference>
<organism evidence="1 2">
    <name type="scientific">Taxus chinensis</name>
    <name type="common">Chinese yew</name>
    <name type="synonym">Taxus wallichiana var. chinensis</name>
    <dbReference type="NCBI Taxonomy" id="29808"/>
    <lineage>
        <taxon>Eukaryota</taxon>
        <taxon>Viridiplantae</taxon>
        <taxon>Streptophyta</taxon>
        <taxon>Embryophyta</taxon>
        <taxon>Tracheophyta</taxon>
        <taxon>Spermatophyta</taxon>
        <taxon>Pinopsida</taxon>
        <taxon>Pinidae</taxon>
        <taxon>Conifers II</taxon>
        <taxon>Cupressales</taxon>
        <taxon>Taxaceae</taxon>
        <taxon>Taxus</taxon>
    </lineage>
</organism>